<reference evidence="12" key="1">
    <citation type="journal article" date="2019" name="Int. J. Syst. Evol. Microbiol.">
        <title>The Global Catalogue of Microorganisms (GCM) 10K type strain sequencing project: providing services to taxonomists for standard genome sequencing and annotation.</title>
        <authorList>
            <consortium name="The Broad Institute Genomics Platform"/>
            <consortium name="The Broad Institute Genome Sequencing Center for Infectious Disease"/>
            <person name="Wu L."/>
            <person name="Ma J."/>
        </authorList>
    </citation>
    <scope>NUCLEOTIDE SEQUENCE [LARGE SCALE GENOMIC DNA]</scope>
    <source>
        <strain evidence="12">CECT 8531</strain>
    </source>
</reference>
<keyword evidence="6" id="KW-0067">ATP-binding</keyword>
<proteinExistence type="inferred from homology"/>
<feature type="compositionally biased region" description="Polar residues" evidence="9">
    <location>
        <begin position="88"/>
        <end position="97"/>
    </location>
</feature>
<evidence type="ECO:0000256" key="5">
    <source>
        <dbReference type="ARBA" id="ARBA00022777"/>
    </source>
</evidence>
<dbReference type="EC" id="2.7.10.2" evidence="2"/>
<dbReference type="InterPro" id="IPR027417">
    <property type="entry name" value="P-loop_NTPase"/>
</dbReference>
<comment type="catalytic activity">
    <reaction evidence="8">
        <text>L-tyrosyl-[protein] + ATP = O-phospho-L-tyrosyl-[protein] + ADP + H(+)</text>
        <dbReference type="Rhea" id="RHEA:10596"/>
        <dbReference type="Rhea" id="RHEA-COMP:10136"/>
        <dbReference type="Rhea" id="RHEA-COMP:20101"/>
        <dbReference type="ChEBI" id="CHEBI:15378"/>
        <dbReference type="ChEBI" id="CHEBI:30616"/>
        <dbReference type="ChEBI" id="CHEBI:46858"/>
        <dbReference type="ChEBI" id="CHEBI:61978"/>
        <dbReference type="ChEBI" id="CHEBI:456216"/>
        <dbReference type="EC" id="2.7.10.2"/>
    </reaction>
</comment>
<dbReference type="InterPro" id="IPR005702">
    <property type="entry name" value="Wzc-like_C"/>
</dbReference>
<evidence type="ECO:0000256" key="2">
    <source>
        <dbReference type="ARBA" id="ARBA00011903"/>
    </source>
</evidence>
<evidence type="ECO:0000256" key="8">
    <source>
        <dbReference type="ARBA" id="ARBA00051245"/>
    </source>
</evidence>
<evidence type="ECO:0000256" key="9">
    <source>
        <dbReference type="SAM" id="MobiDB-lite"/>
    </source>
</evidence>
<dbReference type="InterPro" id="IPR050445">
    <property type="entry name" value="Bact_polysacc_biosynth/exp"/>
</dbReference>
<evidence type="ECO:0000259" key="10">
    <source>
        <dbReference type="Pfam" id="PF13614"/>
    </source>
</evidence>
<dbReference type="RefSeq" id="WP_381421744.1">
    <property type="nucleotide sequence ID" value="NZ_JBHSDH010000013.1"/>
</dbReference>
<dbReference type="InterPro" id="IPR025669">
    <property type="entry name" value="AAA_dom"/>
</dbReference>
<evidence type="ECO:0000256" key="7">
    <source>
        <dbReference type="ARBA" id="ARBA00023137"/>
    </source>
</evidence>
<evidence type="ECO:0000256" key="4">
    <source>
        <dbReference type="ARBA" id="ARBA00022741"/>
    </source>
</evidence>
<evidence type="ECO:0000313" key="12">
    <source>
        <dbReference type="Proteomes" id="UP001595887"/>
    </source>
</evidence>
<evidence type="ECO:0000256" key="3">
    <source>
        <dbReference type="ARBA" id="ARBA00022679"/>
    </source>
</evidence>
<dbReference type="Proteomes" id="UP001595887">
    <property type="component" value="Unassembled WGS sequence"/>
</dbReference>
<evidence type="ECO:0000313" key="11">
    <source>
        <dbReference type="EMBL" id="MFC4291673.1"/>
    </source>
</evidence>
<dbReference type="CDD" id="cd05387">
    <property type="entry name" value="BY-kinase"/>
    <property type="match status" value="1"/>
</dbReference>
<feature type="compositionally biased region" description="Low complexity" evidence="9">
    <location>
        <begin position="77"/>
        <end position="86"/>
    </location>
</feature>
<dbReference type="Pfam" id="PF13614">
    <property type="entry name" value="AAA_31"/>
    <property type="match status" value="1"/>
</dbReference>
<keyword evidence="4" id="KW-0547">Nucleotide-binding</keyword>
<comment type="similarity">
    <text evidence="1">Belongs to the CpsD/CapB family.</text>
</comment>
<name>A0ABV8RE80_9SPHN</name>
<protein>
    <recommendedName>
        <fullName evidence="2">non-specific protein-tyrosine kinase</fullName>
        <ecNumber evidence="2">2.7.10.2</ecNumber>
    </recommendedName>
</protein>
<gene>
    <name evidence="11" type="ORF">ACFOWX_04505</name>
</gene>
<keyword evidence="5" id="KW-0418">Kinase</keyword>
<accession>A0ABV8RE80</accession>
<sequence length="341" mass="35579">MNKHSSIKSSGSLLERASELYGFGDALRGGAPMAPPAAEPASPDSSVTGGSVPGPVPGPAPQASPVAEIAPLAAAPTPVQAATPPAYSSRSNRPQQSTRFAKIDRQLLTDGNFIDPTGPVTGLSEEFRIVKRQLLLAARGGKGYEPVEHGERILVCSAHPNEGKTYCSINLALSMASEKDNRVLLVDADFAKPSILATLGIDHSPGLMDALADPNSNAESFVIETDIAGLSVLPAGAQTNQDTEYLAASRTAEIIDDLTRNDPSRIIIFDSPPALAASPASVLALHVGQCLVVVNADETTDSALRDALSLLSGCDHVQLLLNRAKFSPTGRKFGNYYGYGA</sequence>
<keyword evidence="7" id="KW-0829">Tyrosine-protein kinase</keyword>
<comment type="caution">
    <text evidence="11">The sequence shown here is derived from an EMBL/GenBank/DDBJ whole genome shotgun (WGS) entry which is preliminary data.</text>
</comment>
<evidence type="ECO:0000256" key="1">
    <source>
        <dbReference type="ARBA" id="ARBA00007316"/>
    </source>
</evidence>
<evidence type="ECO:0000256" key="6">
    <source>
        <dbReference type="ARBA" id="ARBA00022840"/>
    </source>
</evidence>
<organism evidence="11 12">
    <name type="scientific">Sphingorhabdus arenilitoris</name>
    <dbReference type="NCBI Taxonomy" id="1490041"/>
    <lineage>
        <taxon>Bacteria</taxon>
        <taxon>Pseudomonadati</taxon>
        <taxon>Pseudomonadota</taxon>
        <taxon>Alphaproteobacteria</taxon>
        <taxon>Sphingomonadales</taxon>
        <taxon>Sphingomonadaceae</taxon>
        <taxon>Sphingorhabdus</taxon>
    </lineage>
</organism>
<keyword evidence="3" id="KW-0808">Transferase</keyword>
<feature type="region of interest" description="Disordered" evidence="9">
    <location>
        <begin position="24"/>
        <end position="64"/>
    </location>
</feature>
<dbReference type="SUPFAM" id="SSF52540">
    <property type="entry name" value="P-loop containing nucleoside triphosphate hydrolases"/>
    <property type="match status" value="1"/>
</dbReference>
<feature type="domain" description="AAA" evidence="10">
    <location>
        <begin position="163"/>
        <end position="293"/>
    </location>
</feature>
<feature type="region of interest" description="Disordered" evidence="9">
    <location>
        <begin position="77"/>
        <end position="97"/>
    </location>
</feature>
<keyword evidence="12" id="KW-1185">Reference proteome</keyword>
<dbReference type="Gene3D" id="3.40.50.300">
    <property type="entry name" value="P-loop containing nucleotide triphosphate hydrolases"/>
    <property type="match status" value="1"/>
</dbReference>
<feature type="compositionally biased region" description="Low complexity" evidence="9">
    <location>
        <begin position="39"/>
        <end position="50"/>
    </location>
</feature>
<dbReference type="PANTHER" id="PTHR32309">
    <property type="entry name" value="TYROSINE-PROTEIN KINASE"/>
    <property type="match status" value="1"/>
</dbReference>
<dbReference type="PANTHER" id="PTHR32309:SF13">
    <property type="entry name" value="FERRIC ENTEROBACTIN TRANSPORT PROTEIN FEPE"/>
    <property type="match status" value="1"/>
</dbReference>
<dbReference type="EMBL" id="JBHSDH010000013">
    <property type="protein sequence ID" value="MFC4291673.1"/>
    <property type="molecule type" value="Genomic_DNA"/>
</dbReference>